<dbReference type="RefSeq" id="WP_189774573.1">
    <property type="nucleotide sequence ID" value="NZ_BNCK01000014.1"/>
</dbReference>
<keyword evidence="2" id="KW-1185">Reference proteome</keyword>
<name>A0A919BS08_9GAMM</name>
<evidence type="ECO:0000313" key="2">
    <source>
        <dbReference type="Proteomes" id="UP000623842"/>
    </source>
</evidence>
<evidence type="ECO:0000313" key="1">
    <source>
        <dbReference type="EMBL" id="GHG06951.1"/>
    </source>
</evidence>
<comment type="caution">
    <text evidence="1">The sequence shown here is derived from an EMBL/GenBank/DDBJ whole genome shotgun (WGS) entry which is preliminary data.</text>
</comment>
<dbReference type="AlphaFoldDB" id="A0A919BS08"/>
<dbReference type="EMBL" id="BNCK01000014">
    <property type="protein sequence ID" value="GHG06951.1"/>
    <property type="molecule type" value="Genomic_DNA"/>
</dbReference>
<accession>A0A919BS08</accession>
<reference evidence="1" key="1">
    <citation type="journal article" date="2014" name="Int. J. Syst. Evol. Microbiol.">
        <title>Complete genome sequence of Corynebacterium casei LMG S-19264T (=DSM 44701T), isolated from a smear-ripened cheese.</title>
        <authorList>
            <consortium name="US DOE Joint Genome Institute (JGI-PGF)"/>
            <person name="Walter F."/>
            <person name="Albersmeier A."/>
            <person name="Kalinowski J."/>
            <person name="Ruckert C."/>
        </authorList>
    </citation>
    <scope>NUCLEOTIDE SEQUENCE</scope>
    <source>
        <strain evidence="1">KCTC 42731</strain>
    </source>
</reference>
<proteinExistence type="predicted"/>
<gene>
    <name evidence="1" type="ORF">GCM10017161_40700</name>
</gene>
<dbReference type="Proteomes" id="UP000623842">
    <property type="component" value="Unassembled WGS sequence"/>
</dbReference>
<organism evidence="1 2">
    <name type="scientific">Thalassotalea marina</name>
    <dbReference type="NCBI Taxonomy" id="1673741"/>
    <lineage>
        <taxon>Bacteria</taxon>
        <taxon>Pseudomonadati</taxon>
        <taxon>Pseudomonadota</taxon>
        <taxon>Gammaproteobacteria</taxon>
        <taxon>Alteromonadales</taxon>
        <taxon>Colwelliaceae</taxon>
        <taxon>Thalassotalea</taxon>
    </lineage>
</organism>
<sequence>MEDSKLFEQKLVTFLLETDLFNASFDELAAFISNQSGRDFIPKKVFYISTGQLYAKKWLLTILMETSLRAGWLPNSVKDWEHIIHTLTGKKQSVRGGDNSQIFRMLADIADKPEVVFQNNFKVIVEGDLYA</sequence>
<reference evidence="1" key="2">
    <citation type="submission" date="2020-09" db="EMBL/GenBank/DDBJ databases">
        <authorList>
            <person name="Sun Q."/>
            <person name="Kim S."/>
        </authorList>
    </citation>
    <scope>NUCLEOTIDE SEQUENCE</scope>
    <source>
        <strain evidence="1">KCTC 42731</strain>
    </source>
</reference>
<protein>
    <submittedName>
        <fullName evidence="1">Uncharacterized protein</fullName>
    </submittedName>
</protein>